<keyword evidence="3" id="KW-1185">Reference proteome</keyword>
<proteinExistence type="predicted"/>
<evidence type="ECO:0000313" key="3">
    <source>
        <dbReference type="Proteomes" id="UP000316238"/>
    </source>
</evidence>
<dbReference type="Proteomes" id="UP000316238">
    <property type="component" value="Unassembled WGS sequence"/>
</dbReference>
<keyword evidence="1" id="KW-0812">Transmembrane</keyword>
<organism evidence="2 3">
    <name type="scientific">Candidatus Electronema aureum</name>
    <dbReference type="NCBI Taxonomy" id="2005002"/>
    <lineage>
        <taxon>Bacteria</taxon>
        <taxon>Pseudomonadati</taxon>
        <taxon>Thermodesulfobacteriota</taxon>
        <taxon>Desulfobulbia</taxon>
        <taxon>Desulfobulbales</taxon>
        <taxon>Desulfobulbaceae</taxon>
        <taxon>Candidatus Electronema</taxon>
    </lineage>
</organism>
<dbReference type="EMBL" id="NQJD01000002">
    <property type="protein sequence ID" value="TAA76066.1"/>
    <property type="molecule type" value="Genomic_DNA"/>
</dbReference>
<evidence type="ECO:0008006" key="4">
    <source>
        <dbReference type="Google" id="ProtNLM"/>
    </source>
</evidence>
<keyword evidence="1" id="KW-1133">Transmembrane helix</keyword>
<evidence type="ECO:0000256" key="1">
    <source>
        <dbReference type="SAM" id="Phobius"/>
    </source>
</evidence>
<sequence>MKPLMRKTVLSIGGTLVAVLLFLSPALRLPVLDDAADAYFKTAITKAGLSYATCRVINASVSIIEESSLHLQPAGVGVSLAVGQALDPIDDLTERVSDVLVTAVTSLGVQKIAYEIGISLAPPALAVFLLTLSLLLWFGNDRIKLVQKTIMRFALLLVVARFCLPISSLVNEFVNQHFFNPRIEQVNKNLSTSSAGFDKLKDFNLPEHSILGTASLLRQKSSELGEAFTEVSKNMGSLTENLLQLAFLYLGIFLIQVIVLPLLAFFFLVKTANALFGTNLPLTAAPSSN</sequence>
<gene>
    <name evidence="2" type="ORF">CDV28_102194</name>
</gene>
<reference evidence="2" key="1">
    <citation type="submission" date="2017-07" db="EMBL/GenBank/DDBJ databases">
        <title>The cable genome - Insights into the physiology and evolution of filamentous bacteria capable of sulfide oxidation via long distance electron transfer.</title>
        <authorList>
            <person name="Thorup C."/>
            <person name="Bjerg J.T."/>
            <person name="Schreiber L."/>
            <person name="Nielsen L.P."/>
            <person name="Kjeldsen K.U."/>
            <person name="Boesen T."/>
            <person name="Boggild A."/>
            <person name="Meysman F."/>
            <person name="Geelhoed J."/>
            <person name="Schramm A."/>
        </authorList>
    </citation>
    <scope>NUCLEOTIDE SEQUENCE [LARGE SCALE GENOMIC DNA]</scope>
    <source>
        <strain evidence="2">GS</strain>
    </source>
</reference>
<keyword evidence="1" id="KW-0472">Membrane</keyword>
<comment type="caution">
    <text evidence="2">The sequence shown here is derived from an EMBL/GenBank/DDBJ whole genome shotgun (WGS) entry which is preliminary data.</text>
</comment>
<accession>A0A521G4X2</accession>
<feature type="transmembrane region" description="Helical" evidence="1">
    <location>
        <begin position="246"/>
        <end position="269"/>
    </location>
</feature>
<dbReference type="AlphaFoldDB" id="A0A521G4X2"/>
<feature type="transmembrane region" description="Helical" evidence="1">
    <location>
        <begin position="116"/>
        <end position="138"/>
    </location>
</feature>
<name>A0A521G4X2_9BACT</name>
<feature type="transmembrane region" description="Helical" evidence="1">
    <location>
        <begin position="150"/>
        <end position="170"/>
    </location>
</feature>
<evidence type="ECO:0000313" key="2">
    <source>
        <dbReference type="EMBL" id="TAA76066.1"/>
    </source>
</evidence>
<protein>
    <recommendedName>
        <fullName evidence="4">TrbL/VirB6 plasmid conjugal transfer protein</fullName>
    </recommendedName>
</protein>